<dbReference type="EMBL" id="JACAZF010000011">
    <property type="protein sequence ID" value="KAF7292928.1"/>
    <property type="molecule type" value="Genomic_DNA"/>
</dbReference>
<dbReference type="RefSeq" id="XP_037215356.1">
    <property type="nucleotide sequence ID" value="XM_037368430.1"/>
</dbReference>
<feature type="transmembrane region" description="Helical" evidence="2">
    <location>
        <begin position="28"/>
        <end position="47"/>
    </location>
</feature>
<dbReference type="Proteomes" id="UP000636479">
    <property type="component" value="Unassembled WGS sequence"/>
</dbReference>
<protein>
    <submittedName>
        <fullName evidence="3">Uncharacterized protein</fullName>
    </submittedName>
</protein>
<feature type="compositionally biased region" description="Low complexity" evidence="1">
    <location>
        <begin position="344"/>
        <end position="359"/>
    </location>
</feature>
<feature type="transmembrane region" description="Helical" evidence="2">
    <location>
        <begin position="109"/>
        <end position="128"/>
    </location>
</feature>
<feature type="transmembrane region" description="Helical" evidence="2">
    <location>
        <begin position="164"/>
        <end position="190"/>
    </location>
</feature>
<name>A0A8H6S5W9_9AGAR</name>
<feature type="transmembrane region" description="Helical" evidence="2">
    <location>
        <begin position="245"/>
        <end position="266"/>
    </location>
</feature>
<dbReference type="GeneID" id="59350946"/>
<keyword evidence="4" id="KW-1185">Reference proteome</keyword>
<dbReference type="AlphaFoldDB" id="A0A8H6S5W9"/>
<feature type="region of interest" description="Disordered" evidence="1">
    <location>
        <begin position="342"/>
        <end position="390"/>
    </location>
</feature>
<reference evidence="3" key="1">
    <citation type="submission" date="2020-05" db="EMBL/GenBank/DDBJ databases">
        <title>Mycena genomes resolve the evolution of fungal bioluminescence.</title>
        <authorList>
            <person name="Tsai I.J."/>
        </authorList>
    </citation>
    <scope>NUCLEOTIDE SEQUENCE</scope>
    <source>
        <strain evidence="3">171206Taipei</strain>
    </source>
</reference>
<feature type="transmembrane region" description="Helical" evidence="2">
    <location>
        <begin position="67"/>
        <end position="88"/>
    </location>
</feature>
<evidence type="ECO:0000313" key="3">
    <source>
        <dbReference type="EMBL" id="KAF7292928.1"/>
    </source>
</evidence>
<accession>A0A8H6S5W9</accession>
<comment type="caution">
    <text evidence="3">The sequence shown here is derived from an EMBL/GenBank/DDBJ whole genome shotgun (WGS) entry which is preliminary data.</text>
</comment>
<organism evidence="3 4">
    <name type="scientific">Mycena indigotica</name>
    <dbReference type="NCBI Taxonomy" id="2126181"/>
    <lineage>
        <taxon>Eukaryota</taxon>
        <taxon>Fungi</taxon>
        <taxon>Dikarya</taxon>
        <taxon>Basidiomycota</taxon>
        <taxon>Agaricomycotina</taxon>
        <taxon>Agaricomycetes</taxon>
        <taxon>Agaricomycetidae</taxon>
        <taxon>Agaricales</taxon>
        <taxon>Marasmiineae</taxon>
        <taxon>Mycenaceae</taxon>
        <taxon>Mycena</taxon>
    </lineage>
</organism>
<sequence length="390" mass="42476">MPCFRYGTLFVWSRREAIARPMPSSSPAIIFFGWSNALYMTIIVLQNSLNLSFRSSLPDLLLPTLRFLSNLAGDWALVLLFLAIHAVVFNRETALHKATEGKSGGHHPALIALHVTFASLLFILGTAAEGYTFDTNVKFYNTTQFRGTRGRQALRSRISTGNSLFYAFQSFVILSFIDILATSIVLWRGWRRAGISDRVTNVLFYVITPLYCFMALFTMIFTIVFSPNGLPDSASLSTLESANLASVLLTTLCSIGIIIVILVASVKKGWWGEDEFKYPPQQQLWVPQQPQYVYATAPAPGAQPQPGYSVPQPAVTPAGYYVSPAQTGMPQPALLPPMAPGPASPYSYSNSSPSSPGPMESTVGGYTPPHSEQGVQPAKPGKGGMHLATI</sequence>
<keyword evidence="2" id="KW-0812">Transmembrane</keyword>
<evidence type="ECO:0000313" key="4">
    <source>
        <dbReference type="Proteomes" id="UP000636479"/>
    </source>
</evidence>
<dbReference type="OrthoDB" id="3030705at2759"/>
<keyword evidence="2" id="KW-1133">Transmembrane helix</keyword>
<gene>
    <name evidence="3" type="ORF">MIND_01191900</name>
</gene>
<keyword evidence="2" id="KW-0472">Membrane</keyword>
<proteinExistence type="predicted"/>
<feature type="transmembrane region" description="Helical" evidence="2">
    <location>
        <begin position="202"/>
        <end position="225"/>
    </location>
</feature>
<evidence type="ECO:0000256" key="2">
    <source>
        <dbReference type="SAM" id="Phobius"/>
    </source>
</evidence>
<evidence type="ECO:0000256" key="1">
    <source>
        <dbReference type="SAM" id="MobiDB-lite"/>
    </source>
</evidence>